<proteinExistence type="predicted"/>
<organism evidence="2 3">
    <name type="scientific">Kitasatospora kazusensis</name>
    <dbReference type="NCBI Taxonomy" id="407974"/>
    <lineage>
        <taxon>Bacteria</taxon>
        <taxon>Bacillati</taxon>
        <taxon>Actinomycetota</taxon>
        <taxon>Actinomycetes</taxon>
        <taxon>Kitasatosporales</taxon>
        <taxon>Streptomycetaceae</taxon>
        <taxon>Kitasatospora</taxon>
    </lineage>
</organism>
<dbReference type="EMBL" id="BAAANT010000041">
    <property type="protein sequence ID" value="GAA2154218.1"/>
    <property type="molecule type" value="Genomic_DNA"/>
</dbReference>
<gene>
    <name evidence="2" type="ORF">GCM10009760_52930</name>
</gene>
<evidence type="ECO:0000256" key="1">
    <source>
        <dbReference type="SAM" id="MobiDB-lite"/>
    </source>
</evidence>
<sequence>MGTGRPIRAAQRRCRRTALRGPDPGQGHGRHGRDGGWCRQGTAPDAIGKKKATKEAVLAYLAGLEGATGISAKAAADPFATLRRVTMKLDTDTVQAALERDPDGTRAMVRELIEALSSSVGIEVEIKSASPESAAA</sequence>
<evidence type="ECO:0008006" key="4">
    <source>
        <dbReference type="Google" id="ProtNLM"/>
    </source>
</evidence>
<protein>
    <recommendedName>
        <fullName evidence="4">DNA-binding protein</fullName>
    </recommendedName>
</protein>
<keyword evidence="3" id="KW-1185">Reference proteome</keyword>
<evidence type="ECO:0000313" key="2">
    <source>
        <dbReference type="EMBL" id="GAA2154218.1"/>
    </source>
</evidence>
<accession>A0ABN3A667</accession>
<name>A0ABN3A667_9ACTN</name>
<dbReference type="Proteomes" id="UP001422759">
    <property type="component" value="Unassembled WGS sequence"/>
</dbReference>
<reference evidence="2 3" key="1">
    <citation type="journal article" date="2019" name="Int. J. Syst. Evol. Microbiol.">
        <title>The Global Catalogue of Microorganisms (GCM) 10K type strain sequencing project: providing services to taxonomists for standard genome sequencing and annotation.</title>
        <authorList>
            <consortium name="The Broad Institute Genomics Platform"/>
            <consortium name="The Broad Institute Genome Sequencing Center for Infectious Disease"/>
            <person name="Wu L."/>
            <person name="Ma J."/>
        </authorList>
    </citation>
    <scope>NUCLEOTIDE SEQUENCE [LARGE SCALE GENOMIC DNA]</scope>
    <source>
        <strain evidence="2 3">JCM 14560</strain>
    </source>
</reference>
<feature type="region of interest" description="Disordered" evidence="1">
    <location>
        <begin position="1"/>
        <end position="44"/>
    </location>
</feature>
<evidence type="ECO:0000313" key="3">
    <source>
        <dbReference type="Proteomes" id="UP001422759"/>
    </source>
</evidence>
<comment type="caution">
    <text evidence="2">The sequence shown here is derived from an EMBL/GenBank/DDBJ whole genome shotgun (WGS) entry which is preliminary data.</text>
</comment>